<keyword evidence="1" id="KW-0472">Membrane</keyword>
<sequence>MNLYQPEKAVTGPAYGNGFKCTATFITVVLFGYAASIATRFPLLQYGLGVKALLLGGASLMLLSYYWFLRSKTTIDETGIRQTWMFDKRVEWRDVRSAKMIGIPYASWLFPPRLVVRTGVSFVTFNGGSRDVLVEFAKLSLASQMKK</sequence>
<evidence type="ECO:0000313" key="2">
    <source>
        <dbReference type="EMBL" id="PWF55599.1"/>
    </source>
</evidence>
<feature type="transmembrane region" description="Helical" evidence="1">
    <location>
        <begin position="48"/>
        <end position="68"/>
    </location>
</feature>
<reference evidence="2 3" key="1">
    <citation type="submission" date="2018-04" db="EMBL/GenBank/DDBJ databases">
        <title>Massilia violaceinigra sp. nov., a novel purple-pigmented bacterium isolated from Tianshan glacier, Xinjiang, China.</title>
        <authorList>
            <person name="Wang H."/>
        </authorList>
    </citation>
    <scope>NUCLEOTIDE SEQUENCE [LARGE SCALE GENOMIC DNA]</scope>
    <source>
        <strain evidence="2 3">B448-2</strain>
    </source>
</reference>
<evidence type="ECO:0000313" key="3">
    <source>
        <dbReference type="Proteomes" id="UP000241421"/>
    </source>
</evidence>
<keyword evidence="3" id="KW-1185">Reference proteome</keyword>
<proteinExistence type="predicted"/>
<organism evidence="2 3">
    <name type="scientific">Massilia glaciei</name>
    <dbReference type="NCBI Taxonomy" id="1524097"/>
    <lineage>
        <taxon>Bacteria</taxon>
        <taxon>Pseudomonadati</taxon>
        <taxon>Pseudomonadota</taxon>
        <taxon>Betaproteobacteria</taxon>
        <taxon>Burkholderiales</taxon>
        <taxon>Oxalobacteraceae</taxon>
        <taxon>Telluria group</taxon>
        <taxon>Massilia</taxon>
    </lineage>
</organism>
<dbReference type="Proteomes" id="UP000241421">
    <property type="component" value="Unassembled WGS sequence"/>
</dbReference>
<evidence type="ECO:0000256" key="1">
    <source>
        <dbReference type="SAM" id="Phobius"/>
    </source>
</evidence>
<keyword evidence="1" id="KW-1133">Transmembrane helix</keyword>
<name>A0A2U2I7F5_9BURK</name>
<comment type="caution">
    <text evidence="2">The sequence shown here is derived from an EMBL/GenBank/DDBJ whole genome shotgun (WGS) entry which is preliminary data.</text>
</comment>
<dbReference type="AlphaFoldDB" id="A0A2U2I7F5"/>
<dbReference type="EMBL" id="PXWF02000019">
    <property type="protein sequence ID" value="PWF55599.1"/>
    <property type="molecule type" value="Genomic_DNA"/>
</dbReference>
<feature type="transmembrane region" description="Helical" evidence="1">
    <location>
        <begin position="21"/>
        <end position="42"/>
    </location>
</feature>
<gene>
    <name evidence="2" type="ORF">C7C56_001050</name>
</gene>
<protein>
    <submittedName>
        <fullName evidence="2">PH domain-containing protein</fullName>
    </submittedName>
</protein>
<keyword evidence="1" id="KW-0812">Transmembrane</keyword>
<dbReference type="OrthoDB" id="8703931at2"/>
<accession>A0A2U2I7F5</accession>